<dbReference type="Proteomes" id="UP000887577">
    <property type="component" value="Unplaced"/>
</dbReference>
<dbReference type="AlphaFoldDB" id="A0A914YVU2"/>
<feature type="region of interest" description="Disordered" evidence="1">
    <location>
        <begin position="52"/>
        <end position="71"/>
    </location>
</feature>
<evidence type="ECO:0000313" key="2">
    <source>
        <dbReference type="Proteomes" id="UP000887577"/>
    </source>
</evidence>
<protein>
    <submittedName>
        <fullName evidence="3">Uncharacterized protein</fullName>
    </submittedName>
</protein>
<accession>A0A914YVU2</accession>
<name>A0A914YVU2_9BILA</name>
<evidence type="ECO:0000313" key="3">
    <source>
        <dbReference type="WBParaSite" id="PSU_v2.g4701.t1"/>
    </source>
</evidence>
<feature type="region of interest" description="Disordered" evidence="1">
    <location>
        <begin position="1"/>
        <end position="22"/>
    </location>
</feature>
<reference evidence="3" key="1">
    <citation type="submission" date="2022-11" db="UniProtKB">
        <authorList>
            <consortium name="WormBaseParasite"/>
        </authorList>
    </citation>
    <scope>IDENTIFICATION</scope>
</reference>
<evidence type="ECO:0000256" key="1">
    <source>
        <dbReference type="SAM" id="MobiDB-lite"/>
    </source>
</evidence>
<proteinExistence type="predicted"/>
<dbReference type="WBParaSite" id="PSU_v2.g4701.t1">
    <property type="protein sequence ID" value="PSU_v2.g4701.t1"/>
    <property type="gene ID" value="PSU_v2.g4701"/>
</dbReference>
<organism evidence="2 3">
    <name type="scientific">Panagrolaimus superbus</name>
    <dbReference type="NCBI Taxonomy" id="310955"/>
    <lineage>
        <taxon>Eukaryota</taxon>
        <taxon>Metazoa</taxon>
        <taxon>Ecdysozoa</taxon>
        <taxon>Nematoda</taxon>
        <taxon>Chromadorea</taxon>
        <taxon>Rhabditida</taxon>
        <taxon>Tylenchina</taxon>
        <taxon>Panagrolaimomorpha</taxon>
        <taxon>Panagrolaimoidea</taxon>
        <taxon>Panagrolaimidae</taxon>
        <taxon>Panagrolaimus</taxon>
    </lineage>
</organism>
<sequence length="71" mass="7621">MHPNTTKITRVSAKNTTTTEETKVAAENKNIVTIQSNTKTKTKTIDGEDTITAATQKTTAPTQTSAENAEL</sequence>
<keyword evidence="2" id="KW-1185">Reference proteome</keyword>